<reference evidence="6" key="1">
    <citation type="submission" date="2021-09" db="EMBL/GenBank/DDBJ databases">
        <authorList>
            <consortium name="AG Swart"/>
            <person name="Singh M."/>
            <person name="Singh A."/>
            <person name="Seah K."/>
            <person name="Emmerich C."/>
        </authorList>
    </citation>
    <scope>NUCLEOTIDE SEQUENCE</scope>
    <source>
        <strain evidence="6">ATCC30299</strain>
    </source>
</reference>
<keyword evidence="3" id="KW-1133">Transmembrane helix</keyword>
<dbReference type="Gene3D" id="3.30.565.10">
    <property type="entry name" value="Histidine kinase-like ATPase, C-terminal domain"/>
    <property type="match status" value="1"/>
</dbReference>
<dbReference type="Proteomes" id="UP001162131">
    <property type="component" value="Unassembled WGS sequence"/>
</dbReference>
<protein>
    <recommendedName>
        <fullName evidence="8">Histidine kinase</fullName>
    </recommendedName>
</protein>
<dbReference type="Gene3D" id="3.40.50.2300">
    <property type="match status" value="1"/>
</dbReference>
<dbReference type="CDD" id="cd00082">
    <property type="entry name" value="HisKA"/>
    <property type="match status" value="1"/>
</dbReference>
<dbReference type="EMBL" id="CAJZBQ010000056">
    <property type="protein sequence ID" value="CAG9333258.1"/>
    <property type="molecule type" value="Genomic_DNA"/>
</dbReference>
<name>A0AAU9K415_9CILI</name>
<keyword evidence="3" id="KW-0812">Transmembrane</keyword>
<evidence type="ECO:0000259" key="4">
    <source>
        <dbReference type="PROSITE" id="PS50109"/>
    </source>
</evidence>
<dbReference type="PRINTS" id="PR00344">
    <property type="entry name" value="BCTRLSENSOR"/>
</dbReference>
<dbReference type="SMART" id="SM00448">
    <property type="entry name" value="REC"/>
    <property type="match status" value="1"/>
</dbReference>
<evidence type="ECO:0000259" key="5">
    <source>
        <dbReference type="PROSITE" id="PS50110"/>
    </source>
</evidence>
<dbReference type="InterPro" id="IPR004358">
    <property type="entry name" value="Sig_transdc_His_kin-like_C"/>
</dbReference>
<dbReference type="InterPro" id="IPR036890">
    <property type="entry name" value="HATPase_C_sf"/>
</dbReference>
<evidence type="ECO:0000256" key="1">
    <source>
        <dbReference type="ARBA" id="ARBA00022553"/>
    </source>
</evidence>
<dbReference type="Pfam" id="PF00072">
    <property type="entry name" value="Response_reg"/>
    <property type="match status" value="1"/>
</dbReference>
<feature type="transmembrane region" description="Helical" evidence="3">
    <location>
        <begin position="48"/>
        <end position="69"/>
    </location>
</feature>
<evidence type="ECO:0000256" key="2">
    <source>
        <dbReference type="PROSITE-ProRule" id="PRU00169"/>
    </source>
</evidence>
<organism evidence="6 7">
    <name type="scientific">Blepharisma stoltei</name>
    <dbReference type="NCBI Taxonomy" id="1481888"/>
    <lineage>
        <taxon>Eukaryota</taxon>
        <taxon>Sar</taxon>
        <taxon>Alveolata</taxon>
        <taxon>Ciliophora</taxon>
        <taxon>Postciliodesmatophora</taxon>
        <taxon>Heterotrichea</taxon>
        <taxon>Heterotrichida</taxon>
        <taxon>Blepharismidae</taxon>
        <taxon>Blepharisma</taxon>
    </lineage>
</organism>
<dbReference type="SMART" id="SM00388">
    <property type="entry name" value="HisKA"/>
    <property type="match status" value="1"/>
</dbReference>
<feature type="transmembrane region" description="Helical" evidence="3">
    <location>
        <begin position="78"/>
        <end position="96"/>
    </location>
</feature>
<dbReference type="InterPro" id="IPR011006">
    <property type="entry name" value="CheY-like_superfamily"/>
</dbReference>
<sequence length="715" mass="82478">MEKVEDLWWEDEVNEKYQLLKKFMYSLWVIGVSLLVFLNVFFDSFFEFLPIHLPYLIIHSIGSFGTWLIGTKSVTYKCLYSILYSEYAGFVFWTMGNYEWRAHSMLFEMISLIFINSFELPFVRKGFFKTLIIFKHIFLWYYLKSVTGEQEFSVDHMPHLIAFLTLFLYNLNSYYLKEKSLNRFTYRRNLEIAEERLGLLLNLHTDGILVFSESSVLYTNIHTTRLLGCRPCEIINELSKIEYCNGKKYSSLTSSNKLMDDVHLIHVLPAGEEVMLGICQRQGNNLEWKGRKLMFEGSECVLLSIRDVNHMIQLEQTISDNTLKNVLLRSVSHELRTPINAITFLTDSLICENNTIERELCKLKLDMISLSSKLLLSLVNDLLDYSKMITGAFSIKKAKFRLYEVINDAIQLIKLQAEKKGLTLILRYDPSLPQFVFSDSLRLKQALLNLLSNSLKFTIKGSIEVICIMGMKGKLKIKVKDTGIGISENKINDLFKEFNTERHETLNPQGCGLGLYISSRIVKDLGGDSVKVKSQIDVGSSFSFEIDIFEENSLDPHQYESGKSFSTDEQNFIISPPDFQALCTEKEPTSVLIADDNDINRIMLGNLLSKYKISFDEACTGKEAIRLVEKMSKLNRPYKVIIMDGSMPELNGWDVSNLINRMYFEYEISYLPVIIGYTAFNSEEEITLCYQSGMSYCLLKPCNPDELISTIRKYI</sequence>
<accession>A0AAU9K415</accession>
<dbReference type="InterPro" id="IPR001789">
    <property type="entry name" value="Sig_transdc_resp-reg_receiver"/>
</dbReference>
<dbReference type="InterPro" id="IPR036097">
    <property type="entry name" value="HisK_dim/P_sf"/>
</dbReference>
<keyword evidence="1 2" id="KW-0597">Phosphoprotein</keyword>
<dbReference type="Pfam" id="PF00512">
    <property type="entry name" value="HisKA"/>
    <property type="match status" value="1"/>
</dbReference>
<keyword evidence="3" id="KW-0472">Membrane</keyword>
<evidence type="ECO:0000256" key="3">
    <source>
        <dbReference type="SAM" id="Phobius"/>
    </source>
</evidence>
<proteinExistence type="predicted"/>
<dbReference type="PANTHER" id="PTHR43719">
    <property type="entry name" value="TWO-COMPONENT HISTIDINE KINASE"/>
    <property type="match status" value="1"/>
</dbReference>
<dbReference type="PROSITE" id="PS50109">
    <property type="entry name" value="HIS_KIN"/>
    <property type="match status" value="1"/>
</dbReference>
<dbReference type="GO" id="GO:0000155">
    <property type="term" value="F:phosphorelay sensor kinase activity"/>
    <property type="evidence" value="ECO:0007669"/>
    <property type="project" value="InterPro"/>
</dbReference>
<dbReference type="Gene3D" id="1.10.287.130">
    <property type="match status" value="1"/>
</dbReference>
<evidence type="ECO:0008006" key="8">
    <source>
        <dbReference type="Google" id="ProtNLM"/>
    </source>
</evidence>
<feature type="domain" description="Response regulatory" evidence="5">
    <location>
        <begin position="590"/>
        <end position="715"/>
    </location>
</feature>
<dbReference type="SMART" id="SM00387">
    <property type="entry name" value="HATPase_c"/>
    <property type="match status" value="1"/>
</dbReference>
<dbReference type="CDD" id="cd17546">
    <property type="entry name" value="REC_hyHK_CKI1_RcsC-like"/>
    <property type="match status" value="1"/>
</dbReference>
<evidence type="ECO:0000313" key="6">
    <source>
        <dbReference type="EMBL" id="CAG9333258.1"/>
    </source>
</evidence>
<evidence type="ECO:0000313" key="7">
    <source>
        <dbReference type="Proteomes" id="UP001162131"/>
    </source>
</evidence>
<dbReference type="InterPro" id="IPR005467">
    <property type="entry name" value="His_kinase_dom"/>
</dbReference>
<dbReference type="InterPro" id="IPR050956">
    <property type="entry name" value="2C_system_His_kinase"/>
</dbReference>
<dbReference type="SUPFAM" id="SSF52172">
    <property type="entry name" value="CheY-like"/>
    <property type="match status" value="1"/>
</dbReference>
<dbReference type="InterPro" id="IPR003661">
    <property type="entry name" value="HisK_dim/P_dom"/>
</dbReference>
<dbReference type="PROSITE" id="PS50110">
    <property type="entry name" value="RESPONSE_REGULATORY"/>
    <property type="match status" value="1"/>
</dbReference>
<feature type="transmembrane region" description="Helical" evidence="3">
    <location>
        <begin position="23"/>
        <end position="42"/>
    </location>
</feature>
<dbReference type="PANTHER" id="PTHR43719:SF28">
    <property type="entry name" value="PEROXIDE STRESS-ACTIVATED HISTIDINE KINASE MAK1-RELATED"/>
    <property type="match status" value="1"/>
</dbReference>
<dbReference type="SUPFAM" id="SSF55874">
    <property type="entry name" value="ATPase domain of HSP90 chaperone/DNA topoisomerase II/histidine kinase"/>
    <property type="match status" value="1"/>
</dbReference>
<feature type="domain" description="Histidine kinase" evidence="4">
    <location>
        <begin position="330"/>
        <end position="550"/>
    </location>
</feature>
<dbReference type="AlphaFoldDB" id="A0AAU9K415"/>
<feature type="modified residue" description="4-aspartylphosphate" evidence="2">
    <location>
        <position position="644"/>
    </location>
</feature>
<keyword evidence="7" id="KW-1185">Reference proteome</keyword>
<dbReference type="SUPFAM" id="SSF47384">
    <property type="entry name" value="Homodimeric domain of signal transducing histidine kinase"/>
    <property type="match status" value="1"/>
</dbReference>
<dbReference type="Pfam" id="PF02518">
    <property type="entry name" value="HATPase_c"/>
    <property type="match status" value="1"/>
</dbReference>
<gene>
    <name evidence="6" type="ORF">BSTOLATCC_MIC58075</name>
</gene>
<comment type="caution">
    <text evidence="6">The sequence shown here is derived from an EMBL/GenBank/DDBJ whole genome shotgun (WGS) entry which is preliminary data.</text>
</comment>
<dbReference type="InterPro" id="IPR003594">
    <property type="entry name" value="HATPase_dom"/>
</dbReference>